<dbReference type="EMBL" id="BART01035232">
    <property type="protein sequence ID" value="GAH12340.1"/>
    <property type="molecule type" value="Genomic_DNA"/>
</dbReference>
<dbReference type="Gene3D" id="3.40.50.720">
    <property type="entry name" value="NAD(P)-binding Rossmann-like Domain"/>
    <property type="match status" value="1"/>
</dbReference>
<name>X1DVS9_9ZZZZ</name>
<gene>
    <name evidence="2" type="ORF">S01H4_59926</name>
</gene>
<sequence length="110" mass="12417">GNQEQFYYQKDERDVTLLRIDGRGLIDGQPKQVLMQSIIYQDQLSGFSAMQQTVGFPMAIGSMMILDGKIKKSGRAMPMEVPLDLYFNELGGRGIHFETITSDWDGKLNP</sequence>
<feature type="domain" description="Saccharopine dehydrogenase-like C-terminal" evidence="1">
    <location>
        <begin position="7"/>
        <end position="95"/>
    </location>
</feature>
<feature type="non-terminal residue" evidence="2">
    <location>
        <position position="1"/>
    </location>
</feature>
<dbReference type="AlphaFoldDB" id="X1DVS9"/>
<evidence type="ECO:0000313" key="2">
    <source>
        <dbReference type="EMBL" id="GAH12340.1"/>
    </source>
</evidence>
<evidence type="ECO:0000259" key="1">
    <source>
        <dbReference type="Pfam" id="PF16653"/>
    </source>
</evidence>
<accession>X1DVS9</accession>
<dbReference type="Pfam" id="PF16653">
    <property type="entry name" value="Sacchrp_dh_C"/>
    <property type="match status" value="1"/>
</dbReference>
<proteinExistence type="predicted"/>
<protein>
    <recommendedName>
        <fullName evidence="1">Saccharopine dehydrogenase-like C-terminal domain-containing protein</fullName>
    </recommendedName>
</protein>
<organism evidence="2">
    <name type="scientific">marine sediment metagenome</name>
    <dbReference type="NCBI Taxonomy" id="412755"/>
    <lineage>
        <taxon>unclassified sequences</taxon>
        <taxon>metagenomes</taxon>
        <taxon>ecological metagenomes</taxon>
    </lineage>
</organism>
<dbReference type="InterPro" id="IPR032095">
    <property type="entry name" value="Sacchrp_dh-like_C"/>
</dbReference>
<comment type="caution">
    <text evidence="2">The sequence shown here is derived from an EMBL/GenBank/DDBJ whole genome shotgun (WGS) entry which is preliminary data.</text>
</comment>
<reference evidence="2" key="1">
    <citation type="journal article" date="2014" name="Front. Microbiol.">
        <title>High frequency of phylogenetically diverse reductive dehalogenase-homologous genes in deep subseafloor sedimentary metagenomes.</title>
        <authorList>
            <person name="Kawai M."/>
            <person name="Futagami T."/>
            <person name="Toyoda A."/>
            <person name="Takaki Y."/>
            <person name="Nishi S."/>
            <person name="Hori S."/>
            <person name="Arai W."/>
            <person name="Tsubouchi T."/>
            <person name="Morono Y."/>
            <person name="Uchiyama I."/>
            <person name="Ito T."/>
            <person name="Fujiyama A."/>
            <person name="Inagaki F."/>
            <person name="Takami H."/>
        </authorList>
    </citation>
    <scope>NUCLEOTIDE SEQUENCE</scope>
    <source>
        <strain evidence="2">Expedition CK06-06</strain>
    </source>
</reference>